<dbReference type="AlphaFoldDB" id="A0A0G0YQ83"/>
<dbReference type="SMART" id="SM01208">
    <property type="entry name" value="G5"/>
    <property type="match status" value="1"/>
</dbReference>
<dbReference type="InterPro" id="IPR022029">
    <property type="entry name" value="YoaR-like_PG-bd"/>
</dbReference>
<dbReference type="InterPro" id="IPR007391">
    <property type="entry name" value="Vancomycin_resist_VanW"/>
</dbReference>
<organism evidence="4 5">
    <name type="scientific">candidate division WWE3 bacterium GW2011_GWF1_42_14</name>
    <dbReference type="NCBI Taxonomy" id="1619138"/>
    <lineage>
        <taxon>Bacteria</taxon>
        <taxon>Katanobacteria</taxon>
    </lineage>
</organism>
<feature type="domain" description="G5" evidence="3">
    <location>
        <begin position="516"/>
        <end position="592"/>
    </location>
</feature>
<gene>
    <name evidence="4" type="ORF">UV00_C0005G0010</name>
</gene>
<protein>
    <submittedName>
        <fullName evidence="4">VanW family protein</fullName>
    </submittedName>
</protein>
<evidence type="ECO:0000259" key="3">
    <source>
        <dbReference type="SMART" id="SM01208"/>
    </source>
</evidence>
<evidence type="ECO:0000313" key="4">
    <source>
        <dbReference type="EMBL" id="KKS38827.1"/>
    </source>
</evidence>
<dbReference type="PANTHER" id="PTHR35788:SF1">
    <property type="entry name" value="EXPORTED PROTEIN"/>
    <property type="match status" value="1"/>
</dbReference>
<comment type="caution">
    <text evidence="4">The sequence shown here is derived from an EMBL/GenBank/DDBJ whole genome shotgun (WGS) entry which is preliminary data.</text>
</comment>
<keyword evidence="2" id="KW-0472">Membrane</keyword>
<sequence>MDLTHLQMPTLLQKIKNLAFSPVSRKILFFVYFLLLLATLYHVYYAKRIVPGVTVGNVSLGGKNLDQARSTLEAHEKTLDKKVTLKFDGKEYAVKAEDIDLTYDWEGTALRAFEIGRTGDVLRDTKDKIAGLVKNLSIPAFHDHSDEKLSSVLSEAKSLFNIVAQNAGVKMEKGKLVVTPESEGKKVLDDALHSTVVKAFDNLSFGDKELPGKKIVPKITAVEVTALLPQAEKIINNEITVKDGTRTWKLTSEQLLGYMTFQRDKERNHVEIDLSGPRLEAFAEELEHEVNELPRGQVTGMDGKKVTGFKLSKEGSELDKDKFIIAFRDAYFNSKNSLEIPKLAVSGPLDKDTYGILELLGEGKSTYKGSASGRIHNLTLAAERASGVLVAPGATYSLNNSVGEIDSKTGYDIAYIIKDGRTVLGSGGGVCQTSTTLFRAVLNSGLPIVMRYPHAYRVSYYEQDQPVGFDAAIYQPSWDLRFKNDTENYILVQAEADVENYALKFQIFGTPDGRKVAITEPVVTNQSPPPPALYQDDPTLAKGVTKQVDFPAWGAKVTYSRTVTRGEEELFVDKFESRYQPWRAVYLVGTKE</sequence>
<dbReference type="PANTHER" id="PTHR35788">
    <property type="entry name" value="EXPORTED PROTEIN-RELATED"/>
    <property type="match status" value="1"/>
</dbReference>
<dbReference type="EMBL" id="LCCU01000005">
    <property type="protein sequence ID" value="KKS38827.1"/>
    <property type="molecule type" value="Genomic_DNA"/>
</dbReference>
<accession>A0A0G0YQ83</accession>
<feature type="transmembrane region" description="Helical" evidence="2">
    <location>
        <begin position="27"/>
        <end position="45"/>
    </location>
</feature>
<dbReference type="Proteomes" id="UP000033847">
    <property type="component" value="Unassembled WGS sequence"/>
</dbReference>
<evidence type="ECO:0000256" key="1">
    <source>
        <dbReference type="ARBA" id="ARBA00022729"/>
    </source>
</evidence>
<dbReference type="InterPro" id="IPR052913">
    <property type="entry name" value="Glycopeptide_resist_protein"/>
</dbReference>
<proteinExistence type="predicted"/>
<dbReference type="InterPro" id="IPR011098">
    <property type="entry name" value="G5_dom"/>
</dbReference>
<evidence type="ECO:0000313" key="5">
    <source>
        <dbReference type="Proteomes" id="UP000033847"/>
    </source>
</evidence>
<keyword evidence="2" id="KW-0812">Transmembrane</keyword>
<name>A0A0G0YQ83_UNCKA</name>
<keyword evidence="1" id="KW-0732">Signal</keyword>
<evidence type="ECO:0000256" key="2">
    <source>
        <dbReference type="SAM" id="Phobius"/>
    </source>
</evidence>
<dbReference type="Pfam" id="PF12229">
    <property type="entry name" value="PG_binding_4"/>
    <property type="match status" value="1"/>
</dbReference>
<reference evidence="4 5" key="1">
    <citation type="journal article" date="2015" name="Nature">
        <title>rRNA introns, odd ribosomes, and small enigmatic genomes across a large radiation of phyla.</title>
        <authorList>
            <person name="Brown C.T."/>
            <person name="Hug L.A."/>
            <person name="Thomas B.C."/>
            <person name="Sharon I."/>
            <person name="Castelle C.J."/>
            <person name="Singh A."/>
            <person name="Wilkins M.J."/>
            <person name="Williams K.H."/>
            <person name="Banfield J.F."/>
        </authorList>
    </citation>
    <scope>NUCLEOTIDE SEQUENCE [LARGE SCALE GENOMIC DNA]</scope>
</reference>
<keyword evidence="2" id="KW-1133">Transmembrane helix</keyword>
<dbReference type="Pfam" id="PF04294">
    <property type="entry name" value="VanW"/>
    <property type="match status" value="1"/>
</dbReference>